<gene>
    <name evidence="15" type="primary">dapE</name>
    <name evidence="17" type="ORF">SAMN05421720_10528</name>
</gene>
<dbReference type="PANTHER" id="PTHR43808:SF31">
    <property type="entry name" value="N-ACETYL-L-CITRULLINE DEACETYLASE"/>
    <property type="match status" value="1"/>
</dbReference>
<dbReference type="RefSeq" id="WP_245699139.1">
    <property type="nucleotide sequence ID" value="NZ_FNAP01000005.1"/>
</dbReference>
<comment type="catalytic activity">
    <reaction evidence="14 15">
        <text>N-succinyl-(2S,6S)-2,6-diaminopimelate + H2O = (2S,6S)-2,6-diaminopimelate + succinate</text>
        <dbReference type="Rhea" id="RHEA:22608"/>
        <dbReference type="ChEBI" id="CHEBI:15377"/>
        <dbReference type="ChEBI" id="CHEBI:30031"/>
        <dbReference type="ChEBI" id="CHEBI:57609"/>
        <dbReference type="ChEBI" id="CHEBI:58087"/>
        <dbReference type="EC" id="3.5.1.18"/>
    </reaction>
</comment>
<feature type="binding site" evidence="15">
    <location>
        <position position="123"/>
    </location>
    <ligand>
        <name>Zn(2+)</name>
        <dbReference type="ChEBI" id="CHEBI:29105"/>
        <label>2</label>
    </ligand>
</feature>
<keyword evidence="10 15" id="KW-0220">Diaminopimelate biosynthesis</keyword>
<keyword evidence="18" id="KW-1185">Reference proteome</keyword>
<accession>A0A1G7BIY9</accession>
<keyword evidence="7 15" id="KW-0479">Metal-binding</keyword>
<dbReference type="InterPro" id="IPR036264">
    <property type="entry name" value="Bact_exopeptidase_dim_dom"/>
</dbReference>
<comment type="cofactor">
    <cofactor evidence="15">
        <name>Zn(2+)</name>
        <dbReference type="ChEBI" id="CHEBI:29105"/>
    </cofactor>
    <cofactor evidence="15">
        <name>Co(2+)</name>
        <dbReference type="ChEBI" id="CHEBI:48828"/>
    </cofactor>
    <text evidence="15">Binds 2 Zn(2+) or Co(2+) ions per subunit.</text>
</comment>
<dbReference type="GO" id="GO:0008777">
    <property type="term" value="F:acetylornithine deacetylase activity"/>
    <property type="evidence" value="ECO:0007669"/>
    <property type="project" value="TreeGrafter"/>
</dbReference>
<evidence type="ECO:0000256" key="2">
    <source>
        <dbReference type="ARBA" id="ARBA00006746"/>
    </source>
</evidence>
<dbReference type="EC" id="3.5.1.18" evidence="4 15"/>
<comment type="function">
    <text evidence="15">Catalyzes the hydrolysis of N-succinyl-L,L-diaminopimelic acid (SDAP), forming succinate and LL-2,6-diaminopimelate (DAP), an intermediate involved in the bacterial biosynthesis of lysine and meso-diaminopimelic acid, an essential component of bacterial cell walls.</text>
</comment>
<dbReference type="GO" id="GO:0050897">
    <property type="term" value="F:cobalt ion binding"/>
    <property type="evidence" value="ECO:0007669"/>
    <property type="project" value="UniProtKB-UniRule"/>
</dbReference>
<evidence type="ECO:0000256" key="15">
    <source>
        <dbReference type="HAMAP-Rule" id="MF_01690"/>
    </source>
</evidence>
<comment type="pathway">
    <text evidence="1 15">Amino-acid biosynthesis; L-lysine biosynthesis via DAP pathway; LL-2,6-diaminopimelate from (S)-tetrahydrodipicolinate (succinylase route): step 3/3.</text>
</comment>
<dbReference type="GO" id="GO:0009089">
    <property type="term" value="P:lysine biosynthetic process via diaminopimelate"/>
    <property type="evidence" value="ECO:0007669"/>
    <property type="project" value="UniProtKB-UniRule"/>
</dbReference>
<dbReference type="InterPro" id="IPR005941">
    <property type="entry name" value="DapE_proteobac"/>
</dbReference>
<evidence type="ECO:0000256" key="11">
    <source>
        <dbReference type="ARBA" id="ARBA00023154"/>
    </source>
</evidence>
<keyword evidence="11 15" id="KW-0457">Lysine biosynthesis</keyword>
<dbReference type="UniPathway" id="UPA00034">
    <property type="reaction ID" value="UER00021"/>
</dbReference>
<keyword evidence="9 15" id="KW-0862">Zinc</keyword>
<dbReference type="InterPro" id="IPR011650">
    <property type="entry name" value="Peptidase_M20_dimer"/>
</dbReference>
<keyword evidence="8 15" id="KW-0378">Hydrolase</keyword>
<dbReference type="SUPFAM" id="SSF55031">
    <property type="entry name" value="Bacterial exopeptidase dimerisation domain"/>
    <property type="match status" value="1"/>
</dbReference>
<dbReference type="AlphaFoldDB" id="A0A1G7BIY9"/>
<comment type="subunit">
    <text evidence="3 15">Homodimer.</text>
</comment>
<evidence type="ECO:0000256" key="12">
    <source>
        <dbReference type="ARBA" id="ARBA00023285"/>
    </source>
</evidence>
<evidence type="ECO:0000256" key="9">
    <source>
        <dbReference type="ARBA" id="ARBA00022833"/>
    </source>
</evidence>
<organism evidence="17 18">
    <name type="scientific">Rhodospira trueperi</name>
    <dbReference type="NCBI Taxonomy" id="69960"/>
    <lineage>
        <taxon>Bacteria</taxon>
        <taxon>Pseudomonadati</taxon>
        <taxon>Pseudomonadota</taxon>
        <taxon>Alphaproteobacteria</taxon>
        <taxon>Rhodospirillales</taxon>
        <taxon>Rhodospirillaceae</taxon>
        <taxon>Rhodospira</taxon>
    </lineage>
</organism>
<evidence type="ECO:0000256" key="7">
    <source>
        <dbReference type="ARBA" id="ARBA00022723"/>
    </source>
</evidence>
<dbReference type="Pfam" id="PF07687">
    <property type="entry name" value="M20_dimer"/>
    <property type="match status" value="1"/>
</dbReference>
<dbReference type="SUPFAM" id="SSF53187">
    <property type="entry name" value="Zn-dependent exopeptidases"/>
    <property type="match status" value="1"/>
</dbReference>
<sequence>MTDPAPPDRADAPAGDWTVEALADPLPLARALIRCRSVTPADDGALDVLQGALVALGFRCRRMPFSRLGTPDVDNLYARRGEAGPHLCFAGHTDVVPPGGGWTRDPFAATVEDGVLYGRGVADMKGGIAAFVAACARHVAEGGPGPGSISLMITGDEEGPALNGTVRMVETLMAEGETIDDCLVGEPVNPEHMGEMVKVGRRGSLNAVLTVHGTQGHSAYPERADNPIPRLLEMLGAVTARPLDEGSAHFQPSTLALTSIDVGNPATNVIPASARAMFNIRFNDHHSGESLERHLREVCEAVQAGQPGRFELEVTMSGESFLTPPGRLSGLIQDAAEAVTGQRPALSTSGGTSDARFIKDMANVAEFGLVGRTIHRADECSTLSDLETLTDIYRRVLASYGAFREETPCRP</sequence>
<keyword evidence="12 15" id="KW-0170">Cobalt</keyword>
<dbReference type="Pfam" id="PF01546">
    <property type="entry name" value="Peptidase_M20"/>
    <property type="match status" value="1"/>
</dbReference>
<evidence type="ECO:0000256" key="10">
    <source>
        <dbReference type="ARBA" id="ARBA00022915"/>
    </source>
</evidence>
<comment type="similarity">
    <text evidence="2 15">Belongs to the peptidase M20A family. DapE subfamily.</text>
</comment>
<evidence type="ECO:0000256" key="14">
    <source>
        <dbReference type="ARBA" id="ARBA00051301"/>
    </source>
</evidence>
<feature type="active site" evidence="15">
    <location>
        <position position="94"/>
    </location>
</feature>
<evidence type="ECO:0000256" key="8">
    <source>
        <dbReference type="ARBA" id="ARBA00022801"/>
    </source>
</evidence>
<evidence type="ECO:0000256" key="3">
    <source>
        <dbReference type="ARBA" id="ARBA00011738"/>
    </source>
</evidence>
<evidence type="ECO:0000256" key="1">
    <source>
        <dbReference type="ARBA" id="ARBA00005130"/>
    </source>
</evidence>
<name>A0A1G7BIY9_9PROT</name>
<dbReference type="GO" id="GO:0008270">
    <property type="term" value="F:zinc ion binding"/>
    <property type="evidence" value="ECO:0007669"/>
    <property type="project" value="UniProtKB-UniRule"/>
</dbReference>
<evidence type="ECO:0000256" key="6">
    <source>
        <dbReference type="ARBA" id="ARBA00022605"/>
    </source>
</evidence>
<dbReference type="Proteomes" id="UP000199412">
    <property type="component" value="Unassembled WGS sequence"/>
</dbReference>
<evidence type="ECO:0000313" key="17">
    <source>
        <dbReference type="EMBL" id="SDE26215.1"/>
    </source>
</evidence>
<dbReference type="HAMAP" id="MF_01690">
    <property type="entry name" value="DapE"/>
    <property type="match status" value="1"/>
</dbReference>
<dbReference type="PANTHER" id="PTHR43808">
    <property type="entry name" value="ACETYLORNITHINE DEACETYLASE"/>
    <property type="match status" value="1"/>
</dbReference>
<dbReference type="GO" id="GO:0009014">
    <property type="term" value="F:succinyl-diaminopimelate desuccinylase activity"/>
    <property type="evidence" value="ECO:0007669"/>
    <property type="project" value="UniProtKB-UniRule"/>
</dbReference>
<dbReference type="Gene3D" id="3.40.630.10">
    <property type="entry name" value="Zn peptidases"/>
    <property type="match status" value="2"/>
</dbReference>
<dbReference type="NCBIfam" id="NF009557">
    <property type="entry name" value="PRK13009.1"/>
    <property type="match status" value="1"/>
</dbReference>
<dbReference type="NCBIfam" id="TIGR01246">
    <property type="entry name" value="dapE_proteo"/>
    <property type="match status" value="1"/>
</dbReference>
<feature type="binding site" evidence="15">
    <location>
        <position position="92"/>
    </location>
    <ligand>
        <name>Zn(2+)</name>
        <dbReference type="ChEBI" id="CHEBI:29105"/>
        <label>1</label>
    </ligand>
</feature>
<evidence type="ECO:0000259" key="16">
    <source>
        <dbReference type="Pfam" id="PF07687"/>
    </source>
</evidence>
<dbReference type="GO" id="GO:0006526">
    <property type="term" value="P:L-arginine biosynthetic process"/>
    <property type="evidence" value="ECO:0007669"/>
    <property type="project" value="TreeGrafter"/>
</dbReference>
<feature type="binding site" evidence="15">
    <location>
        <position position="123"/>
    </location>
    <ligand>
        <name>Zn(2+)</name>
        <dbReference type="ChEBI" id="CHEBI:29105"/>
        <label>1</label>
    </ligand>
</feature>
<feature type="binding site" evidence="15">
    <location>
        <position position="375"/>
    </location>
    <ligand>
        <name>Zn(2+)</name>
        <dbReference type="ChEBI" id="CHEBI:29105"/>
        <label>2</label>
    </ligand>
</feature>
<evidence type="ECO:0000256" key="4">
    <source>
        <dbReference type="ARBA" id="ARBA00011921"/>
    </source>
</evidence>
<dbReference type="CDD" id="cd03891">
    <property type="entry name" value="M20_DapE_proteobac"/>
    <property type="match status" value="1"/>
</dbReference>
<dbReference type="EMBL" id="FNAP01000005">
    <property type="protein sequence ID" value="SDE26215.1"/>
    <property type="molecule type" value="Genomic_DNA"/>
</dbReference>
<proteinExistence type="inferred from homology"/>
<evidence type="ECO:0000256" key="5">
    <source>
        <dbReference type="ARBA" id="ARBA00022391"/>
    </source>
</evidence>
<protein>
    <recommendedName>
        <fullName evidence="5 15">Succinyl-diaminopimelate desuccinylase</fullName>
        <shortName evidence="15">SDAP desuccinylase</shortName>
        <ecNumber evidence="4 15">3.5.1.18</ecNumber>
    </recommendedName>
    <alternativeName>
        <fullName evidence="13 15">N-succinyl-LL-2,6-diaminoheptanedioate amidohydrolase</fullName>
    </alternativeName>
</protein>
<evidence type="ECO:0000256" key="13">
    <source>
        <dbReference type="ARBA" id="ARBA00031891"/>
    </source>
</evidence>
<dbReference type="GO" id="GO:0019877">
    <property type="term" value="P:diaminopimelate biosynthetic process"/>
    <property type="evidence" value="ECO:0007669"/>
    <property type="project" value="UniProtKB-UniRule"/>
</dbReference>
<evidence type="ECO:0000313" key="18">
    <source>
        <dbReference type="Proteomes" id="UP000199412"/>
    </source>
</evidence>
<feature type="active site" description="Proton acceptor" evidence="15">
    <location>
        <position position="157"/>
    </location>
</feature>
<dbReference type="InterPro" id="IPR002933">
    <property type="entry name" value="Peptidase_M20"/>
</dbReference>
<dbReference type="InterPro" id="IPR050072">
    <property type="entry name" value="Peptidase_M20A"/>
</dbReference>
<dbReference type="STRING" id="69960.SAMN05421720_10528"/>
<feature type="domain" description="Peptidase M20 dimerisation" evidence="16">
    <location>
        <begin position="199"/>
        <end position="302"/>
    </location>
</feature>
<reference evidence="17 18" key="1">
    <citation type="submission" date="2016-10" db="EMBL/GenBank/DDBJ databases">
        <authorList>
            <person name="de Groot N.N."/>
        </authorList>
    </citation>
    <scope>NUCLEOTIDE SEQUENCE [LARGE SCALE GENOMIC DNA]</scope>
    <source>
        <strain evidence="17 18">ATCC 700224</strain>
    </source>
</reference>
<feature type="binding site" evidence="15">
    <location>
        <position position="186"/>
    </location>
    <ligand>
        <name>Zn(2+)</name>
        <dbReference type="ChEBI" id="CHEBI:29105"/>
        <label>1</label>
    </ligand>
</feature>
<feature type="binding site" evidence="15">
    <location>
        <position position="158"/>
    </location>
    <ligand>
        <name>Zn(2+)</name>
        <dbReference type="ChEBI" id="CHEBI:29105"/>
        <label>2</label>
    </ligand>
</feature>
<keyword evidence="6 15" id="KW-0028">Amino-acid biosynthesis</keyword>